<feature type="compositionally biased region" description="Polar residues" evidence="7">
    <location>
        <begin position="1069"/>
        <end position="1086"/>
    </location>
</feature>
<dbReference type="PANTHER" id="PTHR13018:SF149">
    <property type="entry name" value="DOMAIN PROTEIN, PUTATIVE (AFU_ORTHOLOGUE AFUA_3G11660)-RELATED"/>
    <property type="match status" value="1"/>
</dbReference>
<protein>
    <recommendedName>
        <fullName evidence="14">DUF221-domain-containing protein</fullName>
    </recommendedName>
</protein>
<keyword evidence="5 8" id="KW-1133">Transmembrane helix</keyword>
<evidence type="ECO:0000259" key="9">
    <source>
        <dbReference type="Pfam" id="PF02714"/>
    </source>
</evidence>
<dbReference type="Pfam" id="PF13967">
    <property type="entry name" value="RSN1_TM"/>
    <property type="match status" value="1"/>
</dbReference>
<keyword evidence="6 8" id="KW-0472">Membrane</keyword>
<comment type="caution">
    <text evidence="12">The sequence shown here is derived from an EMBL/GenBank/DDBJ whole genome shotgun (WGS) entry which is preliminary data.</text>
</comment>
<dbReference type="InterPro" id="IPR032880">
    <property type="entry name" value="CSC1/OSCA1-like_N"/>
</dbReference>
<feature type="domain" description="CSC1/OSCA1-like 7TM region" evidence="9">
    <location>
        <begin position="379"/>
        <end position="661"/>
    </location>
</feature>
<feature type="transmembrane region" description="Helical" evidence="8">
    <location>
        <begin position="22"/>
        <end position="43"/>
    </location>
</feature>
<evidence type="ECO:0000313" key="13">
    <source>
        <dbReference type="Proteomes" id="UP000469890"/>
    </source>
</evidence>
<evidence type="ECO:0000256" key="8">
    <source>
        <dbReference type="SAM" id="Phobius"/>
    </source>
</evidence>
<dbReference type="Proteomes" id="UP000469890">
    <property type="component" value="Unassembled WGS sequence"/>
</dbReference>
<reference evidence="12 13" key="1">
    <citation type="submission" date="2019-09" db="EMBL/GenBank/DDBJ databases">
        <authorList>
            <consortium name="DOE Joint Genome Institute"/>
            <person name="Mondo S.J."/>
            <person name="Navarro-Mendoza M.I."/>
            <person name="Perez-Arques C."/>
            <person name="Panchal S."/>
            <person name="Nicolas F.E."/>
            <person name="Ganguly P."/>
            <person name="Pangilinan J."/>
            <person name="Grigoriev I."/>
            <person name="Heitman J."/>
            <person name="Sanya K."/>
            <person name="Garre V."/>
        </authorList>
    </citation>
    <scope>NUCLEOTIDE SEQUENCE [LARGE SCALE GENOMIC DNA]</scope>
    <source>
        <strain evidence="12 13">MU402</strain>
    </source>
</reference>
<feature type="transmembrane region" description="Helical" evidence="8">
    <location>
        <begin position="385"/>
        <end position="411"/>
    </location>
</feature>
<feature type="domain" description="CSC1/OSCA1-like N-terminal transmembrane" evidence="10">
    <location>
        <begin position="22"/>
        <end position="187"/>
    </location>
</feature>
<feature type="domain" description="CSC1/OSCA1-like cytosolic" evidence="11">
    <location>
        <begin position="211"/>
        <end position="368"/>
    </location>
</feature>
<dbReference type="PANTHER" id="PTHR13018">
    <property type="entry name" value="PROBABLE MEMBRANE PROTEIN DUF221-RELATED"/>
    <property type="match status" value="1"/>
</dbReference>
<feature type="transmembrane region" description="Helical" evidence="8">
    <location>
        <begin position="108"/>
        <end position="127"/>
    </location>
</feature>
<feature type="region of interest" description="Disordered" evidence="7">
    <location>
        <begin position="1006"/>
        <end position="1094"/>
    </location>
</feature>
<keyword evidence="4 8" id="KW-0812">Transmembrane</keyword>
<dbReference type="AlphaFoldDB" id="A0A8H4BP09"/>
<evidence type="ECO:0008006" key="14">
    <source>
        <dbReference type="Google" id="ProtNLM"/>
    </source>
</evidence>
<feature type="transmembrane region" description="Helical" evidence="8">
    <location>
        <begin position="474"/>
        <end position="495"/>
    </location>
</feature>
<evidence type="ECO:0000256" key="1">
    <source>
        <dbReference type="ARBA" id="ARBA00004141"/>
    </source>
</evidence>
<evidence type="ECO:0000256" key="3">
    <source>
        <dbReference type="ARBA" id="ARBA00022448"/>
    </source>
</evidence>
<feature type="compositionally biased region" description="Polar residues" evidence="7">
    <location>
        <begin position="1044"/>
        <end position="1057"/>
    </location>
</feature>
<dbReference type="EMBL" id="JAAECE010000002">
    <property type="protein sequence ID" value="KAF1805919.1"/>
    <property type="molecule type" value="Genomic_DNA"/>
</dbReference>
<feature type="transmembrane region" description="Helical" evidence="8">
    <location>
        <begin position="642"/>
        <end position="663"/>
    </location>
</feature>
<organism evidence="12 13">
    <name type="scientific">Mucor circinelloides f. lusitanicus</name>
    <name type="common">Mucor racemosus var. lusitanicus</name>
    <dbReference type="NCBI Taxonomy" id="29924"/>
    <lineage>
        <taxon>Eukaryota</taxon>
        <taxon>Fungi</taxon>
        <taxon>Fungi incertae sedis</taxon>
        <taxon>Mucoromycota</taxon>
        <taxon>Mucoromycotina</taxon>
        <taxon>Mucoromycetes</taxon>
        <taxon>Mucorales</taxon>
        <taxon>Mucorineae</taxon>
        <taxon>Mucoraceae</taxon>
        <taxon>Mucor</taxon>
    </lineage>
</organism>
<evidence type="ECO:0000259" key="11">
    <source>
        <dbReference type="Pfam" id="PF14703"/>
    </source>
</evidence>
<dbReference type="GO" id="GO:0005886">
    <property type="term" value="C:plasma membrane"/>
    <property type="evidence" value="ECO:0007669"/>
    <property type="project" value="TreeGrafter"/>
</dbReference>
<feature type="transmembrane region" description="Helical" evidence="8">
    <location>
        <begin position="605"/>
        <end position="630"/>
    </location>
</feature>
<sequence length="1094" mass="124895">MSVYVPFEDQRKQDASFTIKAMGIQLGINVGTAIVVMVGFSLLRPRHTLVYAPKSKFATKEHQPPAIESNGWLSWVKPILRIKDEELLSLIGCDAVLYIRFVRLLRKLLLYMSILGIGALIPIYIVATKATGDWPPASGSIEILSLAGINLQNGKIRTDSAADTTWYWAPFSATYIFSILIAWFMYRASCDYIEMRQYYFRLPQNEASMKSLMVSRVPSDMQSDEKLKQWVSRERIPFPISDAMIGHHSNKLTALFEQHQLAVHNLETTLAAYLSDGKHEKKTRPTVRLGGFLCCGGRKVDAIEHYTQQVADLDKEIKQLRKSKTTKTAHYGWISFDSVHVAHATERALAKKFDIRLSPTATDLVWSNLPLDHKTRQAKRWMGRLVYWVFVFAWMIPMTALSATSNIINLIRLIPNSAAFIDSHQVLMGVIQAYFTPIVMAVFFYLLPLFFRFLSQQQGYWTQTTLDRKVLTKLYVFFIINNLLVFTLTSMFIGISGQIRALVESGSLPASEESITEYVMQIAKNIAEVSTFWINFVCLKSLTLTMDLAMLVPLLTITLRKFITRPSPRELRELAKPPEFNYPQNYNLLLFFFTIALVYSAMSPLILPFALIYFAVASMVYKYMLMYVYVTKMESGGKIWPVLFQTVMTSAIFFQVTMIIMMVLKGGYLQAYCLIPLPVLTLAYQYFYYRRMHVLGTYLSGSEPSYVLKDDESAIVSSTPGKNSKQHKKQTLQSQFQDPAYHNKLPAPTVHDDVKHLLQKVYKAPERPINNTIEMAQQFGKTVMQDIDLDTNKGFHHHHHKRMTVYDQGCPVQFETVQEDEILDQDSSSDEEEEPQPPQEIFDSTADDKLSRYTTYNSSFGGNQSEDVPLLSNNSPPPPVPPFHMLMPRQLQNERNVTSEYIEMYSSFTPNASQAQLAYPQDEKTEVEEEDLVRVSLDDFGQHDDEQLQHDATDAATTTHHITRRHTAPIQPLLLVDVDDQHEPMARHHSLPVAFYQAHLSRQFDVDTSDEEEENDSVPQVAVQLRRQLSVPVTRSRQDAAMQRSRTMPSRRQQQPQVAAATDDHHGDSSSTTNPFTDHGYTTASPENEEQTFF</sequence>
<feature type="transmembrane region" description="Helical" evidence="8">
    <location>
        <begin position="166"/>
        <end position="186"/>
    </location>
</feature>
<feature type="compositionally biased region" description="Acidic residues" evidence="7">
    <location>
        <begin position="823"/>
        <end position="835"/>
    </location>
</feature>
<evidence type="ECO:0000259" key="10">
    <source>
        <dbReference type="Pfam" id="PF13967"/>
    </source>
</evidence>
<feature type="compositionally biased region" description="Acidic residues" evidence="7">
    <location>
        <begin position="1007"/>
        <end position="1016"/>
    </location>
</feature>
<comment type="subcellular location">
    <subcellularLocation>
        <location evidence="1">Membrane</location>
        <topology evidence="1">Multi-pass membrane protein</topology>
    </subcellularLocation>
</comment>
<evidence type="ECO:0000256" key="4">
    <source>
        <dbReference type="ARBA" id="ARBA00022692"/>
    </source>
</evidence>
<evidence type="ECO:0000256" key="6">
    <source>
        <dbReference type="ARBA" id="ARBA00023136"/>
    </source>
</evidence>
<gene>
    <name evidence="12" type="ORF">FB192DRAFT_1365150</name>
</gene>
<evidence type="ECO:0000256" key="7">
    <source>
        <dbReference type="SAM" id="MobiDB-lite"/>
    </source>
</evidence>
<keyword evidence="3" id="KW-0813">Transport</keyword>
<evidence type="ECO:0000313" key="12">
    <source>
        <dbReference type="EMBL" id="KAF1805919.1"/>
    </source>
</evidence>
<dbReference type="InterPro" id="IPR003864">
    <property type="entry name" value="CSC1/OSCA1-like_7TM"/>
</dbReference>
<dbReference type="Pfam" id="PF14703">
    <property type="entry name" value="PHM7_cyt"/>
    <property type="match status" value="1"/>
</dbReference>
<dbReference type="InterPro" id="IPR027815">
    <property type="entry name" value="CSC1/OSCA1-like_cyt"/>
</dbReference>
<feature type="transmembrane region" description="Helical" evidence="8">
    <location>
        <begin position="532"/>
        <end position="559"/>
    </location>
</feature>
<accession>A0A8H4BP09</accession>
<feature type="region of interest" description="Disordered" evidence="7">
    <location>
        <begin position="823"/>
        <end position="877"/>
    </location>
</feature>
<evidence type="ECO:0000256" key="5">
    <source>
        <dbReference type="ARBA" id="ARBA00022989"/>
    </source>
</evidence>
<dbReference type="InterPro" id="IPR045122">
    <property type="entry name" value="Csc1-like"/>
</dbReference>
<proteinExistence type="inferred from homology"/>
<feature type="compositionally biased region" description="Polar residues" evidence="7">
    <location>
        <begin position="852"/>
        <end position="866"/>
    </location>
</feature>
<name>A0A8H4BP09_MUCCL</name>
<feature type="transmembrane region" description="Helical" evidence="8">
    <location>
        <begin position="431"/>
        <end position="454"/>
    </location>
</feature>
<dbReference type="GO" id="GO:0005227">
    <property type="term" value="F:calcium-activated cation channel activity"/>
    <property type="evidence" value="ECO:0007669"/>
    <property type="project" value="InterPro"/>
</dbReference>
<evidence type="ECO:0000256" key="2">
    <source>
        <dbReference type="ARBA" id="ARBA00007779"/>
    </source>
</evidence>
<feature type="transmembrane region" description="Helical" evidence="8">
    <location>
        <begin position="669"/>
        <end position="689"/>
    </location>
</feature>
<dbReference type="Pfam" id="PF02714">
    <property type="entry name" value="RSN1_7TM"/>
    <property type="match status" value="1"/>
</dbReference>
<comment type="similarity">
    <text evidence="2">Belongs to the CSC1 (TC 1.A.17) family.</text>
</comment>